<sequence length="74" mass="7865">MEKKETKDSVRIGFGEFNFEMSGDFVKENGRILAIGAVFCGVIIAGGVTYAITRNPGVAKEVAGKVAQFAPKVV</sequence>
<name>A0ABU6KG11_9BACI</name>
<keyword evidence="1" id="KW-1133">Transmembrane helix</keyword>
<dbReference type="Proteomes" id="UP001335737">
    <property type="component" value="Unassembled WGS sequence"/>
</dbReference>
<evidence type="ECO:0000313" key="2">
    <source>
        <dbReference type="EMBL" id="MEC5424252.1"/>
    </source>
</evidence>
<feature type="transmembrane region" description="Helical" evidence="1">
    <location>
        <begin position="32"/>
        <end position="52"/>
    </location>
</feature>
<evidence type="ECO:0000313" key="3">
    <source>
        <dbReference type="Proteomes" id="UP001335737"/>
    </source>
</evidence>
<organism evidence="2 3">
    <name type="scientific">Virgibacillus tibetensis</name>
    <dbReference type="NCBI Taxonomy" id="3042313"/>
    <lineage>
        <taxon>Bacteria</taxon>
        <taxon>Bacillati</taxon>
        <taxon>Bacillota</taxon>
        <taxon>Bacilli</taxon>
        <taxon>Bacillales</taxon>
        <taxon>Bacillaceae</taxon>
        <taxon>Virgibacillus</taxon>
    </lineage>
</organism>
<evidence type="ECO:0000256" key="1">
    <source>
        <dbReference type="SAM" id="Phobius"/>
    </source>
</evidence>
<gene>
    <name evidence="2" type="ORF">QGM71_12195</name>
</gene>
<keyword evidence="3" id="KW-1185">Reference proteome</keyword>
<dbReference type="RefSeq" id="WP_327607820.1">
    <property type="nucleotide sequence ID" value="NZ_JARZFX010000005.1"/>
</dbReference>
<keyword evidence="1" id="KW-0472">Membrane</keyword>
<protein>
    <recommendedName>
        <fullName evidence="4">Class IIb bacteriocin, lactobin A/cerein 7B family</fullName>
    </recommendedName>
</protein>
<proteinExistence type="predicted"/>
<reference evidence="2 3" key="1">
    <citation type="journal article" date="2024" name="Int. J. Syst. Evol. Microbiol.">
        <title>Virgibacillus tibetensis sp. nov., isolated from salt lake on the Tibetan Plateau of China.</title>
        <authorList>
            <person name="Phurbu D."/>
            <person name="Liu Z.-X."/>
            <person name="Wang R."/>
            <person name="Zheng Y.-Y."/>
            <person name="Liu H.-C."/>
            <person name="Zhou Y.-G."/>
            <person name="Yu Y.-J."/>
            <person name="Li A.-H."/>
        </authorList>
    </citation>
    <scope>NUCLEOTIDE SEQUENCE [LARGE SCALE GENOMIC DNA]</scope>
    <source>
        <strain evidence="2 3">C22-A2</strain>
    </source>
</reference>
<comment type="caution">
    <text evidence="2">The sequence shown here is derived from an EMBL/GenBank/DDBJ whole genome shotgun (WGS) entry which is preliminary data.</text>
</comment>
<accession>A0ABU6KG11</accession>
<dbReference type="EMBL" id="JARZFX010000005">
    <property type="protein sequence ID" value="MEC5424252.1"/>
    <property type="molecule type" value="Genomic_DNA"/>
</dbReference>
<keyword evidence="1" id="KW-0812">Transmembrane</keyword>
<evidence type="ECO:0008006" key="4">
    <source>
        <dbReference type="Google" id="ProtNLM"/>
    </source>
</evidence>